<proteinExistence type="inferred from homology"/>
<dbReference type="PANTHER" id="PTHR12002">
    <property type="entry name" value="CLAUDIN"/>
    <property type="match status" value="1"/>
</dbReference>
<evidence type="ECO:0000256" key="8">
    <source>
        <dbReference type="ARBA" id="ARBA00022989"/>
    </source>
</evidence>
<evidence type="ECO:0000313" key="11">
    <source>
        <dbReference type="Proteomes" id="UP000695023"/>
    </source>
</evidence>
<gene>
    <name evidence="12" type="primary">LOC102207939</name>
</gene>
<dbReference type="GO" id="GO:0005923">
    <property type="term" value="C:bicellular tight junction"/>
    <property type="evidence" value="ECO:0007669"/>
    <property type="project" value="UniProtKB-SubCell"/>
</dbReference>
<dbReference type="AlphaFoldDB" id="A0A9Y6JB54"/>
<sequence length="195" mass="21099">MKPGRRQLLGLVLAIFGVLGSIISCALPTWRSPEWRKSEGLWKSCNFDYSYYPRPTTDCKSYDSLLALPQDLQAARVLIVFAIIVGIFGVIVGVVGGNCTNLVSNKKKNSKVAIASGIIFIISGVLVIIPICWSTITTLTMARTSYYGPPLMGASLYIGWASAGLLLLGGSLLCFFCSRSNENGFKVEYSKPSSV</sequence>
<dbReference type="Proteomes" id="UP000695023">
    <property type="component" value="Unplaced"/>
</dbReference>
<reference evidence="12" key="1">
    <citation type="submission" date="2025-08" db="UniProtKB">
        <authorList>
            <consortium name="RefSeq"/>
        </authorList>
    </citation>
    <scope>IDENTIFICATION</scope>
</reference>
<dbReference type="InterPro" id="IPR006187">
    <property type="entry name" value="Claudin"/>
</dbReference>
<keyword evidence="11" id="KW-1185">Reference proteome</keyword>
<dbReference type="GO" id="GO:0005198">
    <property type="term" value="F:structural molecule activity"/>
    <property type="evidence" value="ECO:0007669"/>
    <property type="project" value="InterPro"/>
</dbReference>
<keyword evidence="8 10" id="KW-1133">Transmembrane helix</keyword>
<protein>
    <submittedName>
        <fullName evidence="12">Claudin-4-like</fullName>
    </submittedName>
</protein>
<evidence type="ECO:0000256" key="6">
    <source>
        <dbReference type="ARBA" id="ARBA00022692"/>
    </source>
</evidence>
<evidence type="ECO:0000256" key="7">
    <source>
        <dbReference type="ARBA" id="ARBA00022949"/>
    </source>
</evidence>
<feature type="transmembrane region" description="Helical" evidence="10">
    <location>
        <begin position="156"/>
        <end position="176"/>
    </location>
</feature>
<keyword evidence="4" id="KW-0796">Tight junction</keyword>
<accession>A0A9Y6JB54</accession>
<evidence type="ECO:0000256" key="3">
    <source>
        <dbReference type="ARBA" id="ARBA00008295"/>
    </source>
</evidence>
<comment type="subcellular location">
    <subcellularLocation>
        <location evidence="1">Cell junction</location>
        <location evidence="1">Tight junction</location>
    </subcellularLocation>
    <subcellularLocation>
        <location evidence="2">Cell membrane</location>
        <topology evidence="2">Multi-pass membrane protein</topology>
    </subcellularLocation>
</comment>
<dbReference type="InterPro" id="IPR004031">
    <property type="entry name" value="PMP22/EMP/MP20/Claudin"/>
</dbReference>
<dbReference type="Gene3D" id="1.20.140.150">
    <property type="match status" value="1"/>
</dbReference>
<name>A0A9Y6JB54_9CICH</name>
<evidence type="ECO:0000256" key="9">
    <source>
        <dbReference type="ARBA" id="ARBA00023136"/>
    </source>
</evidence>
<dbReference type="PROSITE" id="PS51257">
    <property type="entry name" value="PROKAR_LIPOPROTEIN"/>
    <property type="match status" value="1"/>
</dbReference>
<evidence type="ECO:0000256" key="10">
    <source>
        <dbReference type="SAM" id="Phobius"/>
    </source>
</evidence>
<dbReference type="Pfam" id="PF00822">
    <property type="entry name" value="PMP22_Claudin"/>
    <property type="match status" value="1"/>
</dbReference>
<dbReference type="GO" id="GO:0005886">
    <property type="term" value="C:plasma membrane"/>
    <property type="evidence" value="ECO:0007669"/>
    <property type="project" value="UniProtKB-SubCell"/>
</dbReference>
<evidence type="ECO:0000256" key="2">
    <source>
        <dbReference type="ARBA" id="ARBA00004651"/>
    </source>
</evidence>
<dbReference type="GeneID" id="102207939"/>
<dbReference type="PRINTS" id="PR01077">
    <property type="entry name" value="CLAUDIN"/>
</dbReference>
<organism evidence="11 12">
    <name type="scientific">Pundamilia nyererei</name>
    <dbReference type="NCBI Taxonomy" id="303518"/>
    <lineage>
        <taxon>Eukaryota</taxon>
        <taxon>Metazoa</taxon>
        <taxon>Chordata</taxon>
        <taxon>Craniata</taxon>
        <taxon>Vertebrata</taxon>
        <taxon>Euteleostomi</taxon>
        <taxon>Actinopterygii</taxon>
        <taxon>Neopterygii</taxon>
        <taxon>Teleostei</taxon>
        <taxon>Neoteleostei</taxon>
        <taxon>Acanthomorphata</taxon>
        <taxon>Ovalentaria</taxon>
        <taxon>Cichlomorphae</taxon>
        <taxon>Cichliformes</taxon>
        <taxon>Cichlidae</taxon>
        <taxon>African cichlids</taxon>
        <taxon>Pseudocrenilabrinae</taxon>
        <taxon>Haplochromini</taxon>
        <taxon>Pundamilia</taxon>
    </lineage>
</organism>
<keyword evidence="5" id="KW-1003">Cell membrane</keyword>
<keyword evidence="9 10" id="KW-0472">Membrane</keyword>
<feature type="transmembrane region" description="Helical" evidence="10">
    <location>
        <begin position="74"/>
        <end position="100"/>
    </location>
</feature>
<dbReference type="RefSeq" id="XP_013764942.1">
    <property type="nucleotide sequence ID" value="XM_013909488.1"/>
</dbReference>
<evidence type="ECO:0000256" key="1">
    <source>
        <dbReference type="ARBA" id="ARBA00004435"/>
    </source>
</evidence>
<evidence type="ECO:0000256" key="5">
    <source>
        <dbReference type="ARBA" id="ARBA00022475"/>
    </source>
</evidence>
<evidence type="ECO:0000313" key="12">
    <source>
        <dbReference type="RefSeq" id="XP_013764942.1"/>
    </source>
</evidence>
<keyword evidence="7" id="KW-0965">Cell junction</keyword>
<evidence type="ECO:0000256" key="4">
    <source>
        <dbReference type="ARBA" id="ARBA00022427"/>
    </source>
</evidence>
<feature type="transmembrane region" description="Helical" evidence="10">
    <location>
        <begin position="112"/>
        <end position="136"/>
    </location>
</feature>
<comment type="similarity">
    <text evidence="3">Belongs to the claudin family.</text>
</comment>
<keyword evidence="6 10" id="KW-0812">Transmembrane</keyword>